<dbReference type="Proteomes" id="UP000620124">
    <property type="component" value="Unassembled WGS sequence"/>
</dbReference>
<accession>A0A8H6XPI4</accession>
<dbReference type="GO" id="GO:0016788">
    <property type="term" value="F:hydrolase activity, acting on ester bonds"/>
    <property type="evidence" value="ECO:0007669"/>
    <property type="project" value="InterPro"/>
</dbReference>
<evidence type="ECO:0000313" key="3">
    <source>
        <dbReference type="Proteomes" id="UP000620124"/>
    </source>
</evidence>
<gene>
    <name evidence="2" type="ORF">MVEN_01701900</name>
</gene>
<protein>
    <recommendedName>
        <fullName evidence="4">Carbohydrate esterase family 16 protein</fullName>
    </recommendedName>
</protein>
<dbReference type="PANTHER" id="PTHR45648">
    <property type="entry name" value="GDSL LIPASE/ACYLHYDROLASE FAMILY PROTEIN (AFU_ORTHOLOGUE AFUA_4G14700)"/>
    <property type="match status" value="1"/>
</dbReference>
<dbReference type="Pfam" id="PF00657">
    <property type="entry name" value="Lipase_GDSL"/>
    <property type="match status" value="1"/>
</dbReference>
<dbReference type="InterPro" id="IPR001087">
    <property type="entry name" value="GDSL"/>
</dbReference>
<evidence type="ECO:0000256" key="1">
    <source>
        <dbReference type="ARBA" id="ARBA00022801"/>
    </source>
</evidence>
<dbReference type="EMBL" id="JACAZI010000015">
    <property type="protein sequence ID" value="KAF7344121.1"/>
    <property type="molecule type" value="Genomic_DNA"/>
</dbReference>
<proteinExistence type="predicted"/>
<dbReference type="AlphaFoldDB" id="A0A8H6XPI4"/>
<evidence type="ECO:0000313" key="2">
    <source>
        <dbReference type="EMBL" id="KAF7344121.1"/>
    </source>
</evidence>
<dbReference type="InterPro" id="IPR051058">
    <property type="entry name" value="GDSL_Est/Lipase"/>
</dbReference>
<dbReference type="SUPFAM" id="SSF52266">
    <property type="entry name" value="SGNH hydrolase"/>
    <property type="match status" value="1"/>
</dbReference>
<comment type="caution">
    <text evidence="2">The sequence shown here is derived from an EMBL/GenBank/DDBJ whole genome shotgun (WGS) entry which is preliminary data.</text>
</comment>
<evidence type="ECO:0008006" key="4">
    <source>
        <dbReference type="Google" id="ProtNLM"/>
    </source>
</evidence>
<organism evidence="2 3">
    <name type="scientific">Mycena venus</name>
    <dbReference type="NCBI Taxonomy" id="2733690"/>
    <lineage>
        <taxon>Eukaryota</taxon>
        <taxon>Fungi</taxon>
        <taxon>Dikarya</taxon>
        <taxon>Basidiomycota</taxon>
        <taxon>Agaricomycotina</taxon>
        <taxon>Agaricomycetes</taxon>
        <taxon>Agaricomycetidae</taxon>
        <taxon>Agaricales</taxon>
        <taxon>Marasmiineae</taxon>
        <taxon>Mycenaceae</taxon>
        <taxon>Mycena</taxon>
    </lineage>
</organism>
<name>A0A8H6XPI4_9AGAR</name>
<keyword evidence="3" id="KW-1185">Reference proteome</keyword>
<dbReference type="InterPro" id="IPR036514">
    <property type="entry name" value="SGNH_hydro_sf"/>
</dbReference>
<sequence length="336" mass="37562">MVSFYSIGWALGLAFHVWAKTITKAVVLFGDSYTDQSRQHSIINGTFPGKDYQEVFPPTDIAGDGGVQWPWYLGLYGSYTIWNYAVGGAVCSNVLTPLPSSFPDVIGGQTDWFIQDHVTSNGTKHQKLDMDPSEFVVIIFVGTNDVGVHSFVTDDENPQVSLVDLAGCQLQTIRNLYSLGARRFIINSLIPLQITRLYSNSSDPTIYFPAPHDGVAWNKRIFNFVHSLNALIRGGVATLSEEWRGTATVDMFDTYGLFEDMYNEPAKWFNGSIPPNVTGHCHQCPDPNDFTQCGIGDCTLAERDSYMWWDELHPSEQTGRNLAQEMWKKLTGASKY</sequence>
<keyword evidence="1" id="KW-0378">Hydrolase</keyword>
<reference evidence="2" key="1">
    <citation type="submission" date="2020-05" db="EMBL/GenBank/DDBJ databases">
        <title>Mycena genomes resolve the evolution of fungal bioluminescence.</title>
        <authorList>
            <person name="Tsai I.J."/>
        </authorList>
    </citation>
    <scope>NUCLEOTIDE SEQUENCE</scope>
    <source>
        <strain evidence="2">CCC161011</strain>
    </source>
</reference>
<dbReference type="Gene3D" id="3.40.50.1110">
    <property type="entry name" value="SGNH hydrolase"/>
    <property type="match status" value="1"/>
</dbReference>
<dbReference type="PANTHER" id="PTHR45648:SF22">
    <property type="entry name" value="GDSL LIPASE_ACYLHYDROLASE FAMILY PROTEIN (AFU_ORTHOLOGUE AFUA_4G14700)"/>
    <property type="match status" value="1"/>
</dbReference>
<dbReference type="OrthoDB" id="1600564at2759"/>